<dbReference type="NCBIfam" id="TIGR01983">
    <property type="entry name" value="UbiG"/>
    <property type="match status" value="1"/>
</dbReference>
<evidence type="ECO:0000256" key="3">
    <source>
        <dbReference type="ARBA" id="ARBA00022688"/>
    </source>
</evidence>
<dbReference type="PANTHER" id="PTHR43464">
    <property type="entry name" value="METHYLTRANSFERASE"/>
    <property type="match status" value="1"/>
</dbReference>
<dbReference type="SUPFAM" id="SSF53335">
    <property type="entry name" value="S-adenosyl-L-methionine-dependent methyltransferases"/>
    <property type="match status" value="1"/>
</dbReference>
<dbReference type="InterPro" id="IPR013216">
    <property type="entry name" value="Methyltransf_11"/>
</dbReference>
<keyword evidence="1 6" id="KW-0489">Methyltransferase</keyword>
<dbReference type="GO" id="GO:0010420">
    <property type="term" value="F:polyprenyldihydroxybenzoate methyltransferase activity"/>
    <property type="evidence" value="ECO:0007669"/>
    <property type="project" value="InterPro"/>
</dbReference>
<name>T1YRX1_9TRYP</name>
<organism evidence="6">
    <name type="scientific">Angomonas desouzai</name>
    <dbReference type="NCBI Taxonomy" id="59800"/>
    <lineage>
        <taxon>Eukaryota</taxon>
        <taxon>Discoba</taxon>
        <taxon>Euglenozoa</taxon>
        <taxon>Kinetoplastea</taxon>
        <taxon>Metakinetoplastina</taxon>
        <taxon>Trypanosomatida</taxon>
        <taxon>Trypanosomatidae</taxon>
        <taxon>Strigomonadinae</taxon>
        <taxon>Angomonas</taxon>
    </lineage>
</organism>
<dbReference type="Pfam" id="PF08241">
    <property type="entry name" value="Methyltransf_11"/>
    <property type="match status" value="1"/>
</dbReference>
<keyword evidence="6" id="KW-0830">Ubiquinone</keyword>
<dbReference type="AlphaFoldDB" id="T1YRX1"/>
<reference evidence="6" key="1">
    <citation type="journal article" date="2013" name="PLoS ONE">
        <title>Biosynthesis of vitamins and cofactors in bacterium-harbouring trypanosomatids depends on the symbiotic association as revealed by genomic analyses.</title>
        <authorList>
            <person name="Klein C.C."/>
            <person name="Alves J.M."/>
            <person name="Serrano M.G."/>
            <person name="Buck G.A."/>
            <person name="Vasconcelos A.T."/>
            <person name="Sagot M.F."/>
            <person name="Teixeira M.M."/>
            <person name="Camargo E.P."/>
            <person name="Motta M.C."/>
        </authorList>
    </citation>
    <scope>NUCLEOTIDE SEQUENCE</scope>
    <source>
        <strain evidence="6">TCC079E</strain>
    </source>
</reference>
<dbReference type="GO" id="GO:0005739">
    <property type="term" value="C:mitochondrion"/>
    <property type="evidence" value="ECO:0007669"/>
    <property type="project" value="TreeGrafter"/>
</dbReference>
<dbReference type="PANTHER" id="PTHR43464:SF19">
    <property type="entry name" value="UBIQUINONE BIOSYNTHESIS O-METHYLTRANSFERASE, MITOCHONDRIAL"/>
    <property type="match status" value="1"/>
</dbReference>
<evidence type="ECO:0000313" key="6">
    <source>
        <dbReference type="EMBL" id="AGU68106.1"/>
    </source>
</evidence>
<accession>T1YRX1</accession>
<keyword evidence="3" id="KW-0831">Ubiquinone biosynthesis</keyword>
<keyword evidence="4" id="KW-0949">S-adenosyl-L-methionine</keyword>
<evidence type="ECO:0000256" key="1">
    <source>
        <dbReference type="ARBA" id="ARBA00022603"/>
    </source>
</evidence>
<dbReference type="EMBL" id="KF160105">
    <property type="protein sequence ID" value="AGU68106.1"/>
    <property type="molecule type" value="Genomic_DNA"/>
</dbReference>
<dbReference type="InterPro" id="IPR029063">
    <property type="entry name" value="SAM-dependent_MTases_sf"/>
</dbReference>
<evidence type="ECO:0000256" key="2">
    <source>
        <dbReference type="ARBA" id="ARBA00022679"/>
    </source>
</evidence>
<keyword evidence="2 6" id="KW-0808">Transferase</keyword>
<evidence type="ECO:0000256" key="4">
    <source>
        <dbReference type="ARBA" id="ARBA00022691"/>
    </source>
</evidence>
<dbReference type="GO" id="GO:0061542">
    <property type="term" value="F:3-demethylubiquinol 3-O-methyltransferase activity"/>
    <property type="evidence" value="ECO:0007669"/>
    <property type="project" value="InterPro"/>
</dbReference>
<dbReference type="CDD" id="cd02440">
    <property type="entry name" value="AdoMet_MTases"/>
    <property type="match status" value="1"/>
</dbReference>
<dbReference type="InterPro" id="IPR010233">
    <property type="entry name" value="UbiG_MeTrfase"/>
</dbReference>
<sequence length="306" mass="34582">MRRSVWCRSSAVETELQKFRRLQQYWYDPVGPLRTLHLFNPIRVQYLNQVYAQYGRRVSSQEKENDKGNSWEEQLLQKGTPSASFSAFSPSVKVLDVGCGGGILSESLSRLGATVTGIDLVEESVAVAQGRQKEGQTGSVSYAVTSVESLWEEKQKEENLEDALYDMVIASEVVEHVDDARGFLSTCANLVKPNGGLLVVSTMEKQPLTYLTHIAVAEHLTGAVHPGTHDWSKFINKKDMKDFFTKQYNTNRMGNNPHQWSLAEVHSQYILSYPSVWHTAATRQLQLQFQLTDCNTGHYFWTGKKL</sequence>
<dbReference type="GO" id="GO:0032259">
    <property type="term" value="P:methylation"/>
    <property type="evidence" value="ECO:0007669"/>
    <property type="project" value="UniProtKB-KW"/>
</dbReference>
<proteinExistence type="predicted"/>
<dbReference type="Gene3D" id="3.40.50.150">
    <property type="entry name" value="Vaccinia Virus protein VP39"/>
    <property type="match status" value="1"/>
</dbReference>
<feature type="domain" description="Methyltransferase type 11" evidence="5">
    <location>
        <begin position="95"/>
        <end position="198"/>
    </location>
</feature>
<evidence type="ECO:0000259" key="5">
    <source>
        <dbReference type="Pfam" id="PF08241"/>
    </source>
</evidence>
<protein>
    <submittedName>
        <fullName evidence="6">2-polyprenyl-6-hydroxyphenyl methylase/3-demethylubiquinone-9 3-methyltransferase</fullName>
    </submittedName>
</protein>